<reference evidence="2" key="2">
    <citation type="journal article" date="2015" name="Fish Shellfish Immunol.">
        <title>Early steps in the European eel (Anguilla anguilla)-Vibrio vulnificus interaction in the gills: Role of the RtxA13 toxin.</title>
        <authorList>
            <person name="Callol A."/>
            <person name="Pajuelo D."/>
            <person name="Ebbesson L."/>
            <person name="Teles M."/>
            <person name="MacKenzie S."/>
            <person name="Amaro C."/>
        </authorList>
    </citation>
    <scope>NUCLEOTIDE SEQUENCE</scope>
</reference>
<feature type="transmembrane region" description="Helical" evidence="1">
    <location>
        <begin position="52"/>
        <end position="70"/>
    </location>
</feature>
<feature type="transmembrane region" description="Helical" evidence="1">
    <location>
        <begin position="6"/>
        <end position="24"/>
    </location>
</feature>
<dbReference type="EMBL" id="GBXM01075447">
    <property type="protein sequence ID" value="JAH33130.1"/>
    <property type="molecule type" value="Transcribed_RNA"/>
</dbReference>
<sequence>MSTHLYIIVYFTTTLSQGCLKICLNSNFVIRYTISALGVCVCVYYNRVNLGMALFSVLALILICCVPWKCW</sequence>
<keyword evidence="1" id="KW-0812">Transmembrane</keyword>
<keyword evidence="1" id="KW-1133">Transmembrane helix</keyword>
<evidence type="ECO:0000256" key="1">
    <source>
        <dbReference type="SAM" id="Phobius"/>
    </source>
</evidence>
<proteinExistence type="predicted"/>
<organism evidence="2">
    <name type="scientific">Anguilla anguilla</name>
    <name type="common">European freshwater eel</name>
    <name type="synonym">Muraena anguilla</name>
    <dbReference type="NCBI Taxonomy" id="7936"/>
    <lineage>
        <taxon>Eukaryota</taxon>
        <taxon>Metazoa</taxon>
        <taxon>Chordata</taxon>
        <taxon>Craniata</taxon>
        <taxon>Vertebrata</taxon>
        <taxon>Euteleostomi</taxon>
        <taxon>Actinopterygii</taxon>
        <taxon>Neopterygii</taxon>
        <taxon>Teleostei</taxon>
        <taxon>Anguilliformes</taxon>
        <taxon>Anguillidae</taxon>
        <taxon>Anguilla</taxon>
    </lineage>
</organism>
<name>A0A0E9ST44_ANGAN</name>
<protein>
    <submittedName>
        <fullName evidence="2">Uncharacterized protein</fullName>
    </submittedName>
</protein>
<dbReference type="EMBL" id="GBXM01064777">
    <property type="protein sequence ID" value="JAH43800.1"/>
    <property type="molecule type" value="Transcribed_RNA"/>
</dbReference>
<reference evidence="2" key="1">
    <citation type="submission" date="2014-11" db="EMBL/GenBank/DDBJ databases">
        <authorList>
            <person name="Amaro Gonzalez C."/>
        </authorList>
    </citation>
    <scope>NUCLEOTIDE SEQUENCE</scope>
</reference>
<accession>A0A0E9ST44</accession>
<keyword evidence="1" id="KW-0472">Membrane</keyword>
<dbReference type="AlphaFoldDB" id="A0A0E9ST44"/>
<evidence type="ECO:0000313" key="2">
    <source>
        <dbReference type="EMBL" id="JAH43800.1"/>
    </source>
</evidence>